<sequence length="208" mass="23833">MVSSDGGDRRSNAKKEKPKKLKKLKDLKKEKSHRKRLKKEERMDRFMRWLAPAVPLIYCHTRLLDERTSIRAAQTALSDFNERRQIDEQGPHEEYELVQALGCVYTSSPDAAYPSSMNCNFIARPKNKSSESLAVEEDNKLFFGELKCLHHDLLEFRCSFCSILGKTGTVTGLSGCDLNCRYYPKHIQHPEGGGFRMSYKPAMMGEHS</sequence>
<dbReference type="OrthoDB" id="1316977at2759"/>
<evidence type="ECO:0000313" key="4">
    <source>
        <dbReference type="Proteomes" id="UP001152484"/>
    </source>
</evidence>
<dbReference type="PANTHER" id="PTHR34710:SF20">
    <property type="entry name" value="OS10G0550200 PROTEIN"/>
    <property type="match status" value="1"/>
</dbReference>
<dbReference type="PANTHER" id="PTHR34710">
    <property type="entry name" value="OS03G0834100 PROTEIN"/>
    <property type="match status" value="1"/>
</dbReference>
<dbReference type="AlphaFoldDB" id="A0A9P0YQ35"/>
<keyword evidence="4" id="KW-1185">Reference proteome</keyword>
<dbReference type="Pfam" id="PF12274">
    <property type="entry name" value="DUF3615"/>
    <property type="match status" value="1"/>
</dbReference>
<protein>
    <recommendedName>
        <fullName evidence="2">DUF3615 domain-containing protein</fullName>
    </recommendedName>
</protein>
<evidence type="ECO:0000259" key="2">
    <source>
        <dbReference type="Pfam" id="PF12274"/>
    </source>
</evidence>
<evidence type="ECO:0000313" key="3">
    <source>
        <dbReference type="EMBL" id="CAH9071029.1"/>
    </source>
</evidence>
<comment type="caution">
    <text evidence="3">The sequence shown here is derived from an EMBL/GenBank/DDBJ whole genome shotgun (WGS) entry which is preliminary data.</text>
</comment>
<name>A0A9P0YQ35_CUSEU</name>
<feature type="region of interest" description="Disordered" evidence="1">
    <location>
        <begin position="1"/>
        <end position="38"/>
    </location>
</feature>
<feature type="compositionally biased region" description="Basic residues" evidence="1">
    <location>
        <begin position="16"/>
        <end position="37"/>
    </location>
</feature>
<evidence type="ECO:0000256" key="1">
    <source>
        <dbReference type="SAM" id="MobiDB-lite"/>
    </source>
</evidence>
<organism evidence="3 4">
    <name type="scientific">Cuscuta europaea</name>
    <name type="common">European dodder</name>
    <dbReference type="NCBI Taxonomy" id="41803"/>
    <lineage>
        <taxon>Eukaryota</taxon>
        <taxon>Viridiplantae</taxon>
        <taxon>Streptophyta</taxon>
        <taxon>Embryophyta</taxon>
        <taxon>Tracheophyta</taxon>
        <taxon>Spermatophyta</taxon>
        <taxon>Magnoliopsida</taxon>
        <taxon>eudicotyledons</taxon>
        <taxon>Gunneridae</taxon>
        <taxon>Pentapetalae</taxon>
        <taxon>asterids</taxon>
        <taxon>lamiids</taxon>
        <taxon>Solanales</taxon>
        <taxon>Convolvulaceae</taxon>
        <taxon>Cuscuteae</taxon>
        <taxon>Cuscuta</taxon>
        <taxon>Cuscuta subgen. Cuscuta</taxon>
    </lineage>
</organism>
<dbReference type="Proteomes" id="UP001152484">
    <property type="component" value="Unassembled WGS sequence"/>
</dbReference>
<dbReference type="EMBL" id="CAMAPE010000006">
    <property type="protein sequence ID" value="CAH9071029.1"/>
    <property type="molecule type" value="Genomic_DNA"/>
</dbReference>
<feature type="compositionally biased region" description="Basic and acidic residues" evidence="1">
    <location>
        <begin position="1"/>
        <end position="15"/>
    </location>
</feature>
<gene>
    <name evidence="3" type="ORF">CEURO_LOCUS3874</name>
</gene>
<feature type="domain" description="DUF3615" evidence="2">
    <location>
        <begin position="88"/>
        <end position="190"/>
    </location>
</feature>
<proteinExistence type="predicted"/>
<reference evidence="3" key="1">
    <citation type="submission" date="2022-07" db="EMBL/GenBank/DDBJ databases">
        <authorList>
            <person name="Macas J."/>
            <person name="Novak P."/>
            <person name="Neumann P."/>
        </authorList>
    </citation>
    <scope>NUCLEOTIDE SEQUENCE</scope>
</reference>
<dbReference type="InterPro" id="IPR022059">
    <property type="entry name" value="DUF3615"/>
</dbReference>
<accession>A0A9P0YQ35</accession>